<feature type="domain" description="ABC transmembrane type-1" evidence="8">
    <location>
        <begin position="73"/>
        <end position="280"/>
    </location>
</feature>
<dbReference type="PROSITE" id="PS50928">
    <property type="entry name" value="ABC_TM1"/>
    <property type="match status" value="1"/>
</dbReference>
<dbReference type="Pfam" id="PF00528">
    <property type="entry name" value="BPD_transp_1"/>
    <property type="match status" value="1"/>
</dbReference>
<keyword evidence="5 7" id="KW-1133">Transmembrane helix</keyword>
<feature type="transmembrane region" description="Helical" evidence="7">
    <location>
        <begin position="108"/>
        <end position="128"/>
    </location>
</feature>
<comment type="subcellular location">
    <subcellularLocation>
        <location evidence="1 7">Cell membrane</location>
        <topology evidence="1 7">Multi-pass membrane protein</topology>
    </subcellularLocation>
</comment>
<accession>A0A927H0A7</accession>
<dbReference type="GO" id="GO:0005886">
    <property type="term" value="C:plasma membrane"/>
    <property type="evidence" value="ECO:0007669"/>
    <property type="project" value="UniProtKB-SubCell"/>
</dbReference>
<proteinExistence type="inferred from homology"/>
<feature type="transmembrane region" description="Helical" evidence="7">
    <location>
        <begin position="181"/>
        <end position="203"/>
    </location>
</feature>
<comment type="caution">
    <text evidence="9">The sequence shown here is derived from an EMBL/GenBank/DDBJ whole genome shotgun (WGS) entry which is preliminary data.</text>
</comment>
<dbReference type="InterPro" id="IPR035906">
    <property type="entry name" value="MetI-like_sf"/>
</dbReference>
<dbReference type="CDD" id="cd06261">
    <property type="entry name" value="TM_PBP2"/>
    <property type="match status" value="1"/>
</dbReference>
<dbReference type="AlphaFoldDB" id="A0A927H0A7"/>
<keyword evidence="2 7" id="KW-0813">Transport</keyword>
<evidence type="ECO:0000256" key="7">
    <source>
        <dbReference type="RuleBase" id="RU363032"/>
    </source>
</evidence>
<feature type="transmembrane region" description="Helical" evidence="7">
    <location>
        <begin position="12"/>
        <end position="34"/>
    </location>
</feature>
<protein>
    <submittedName>
        <fullName evidence="9">Carbohydrate ABC transporter permease</fullName>
    </submittedName>
</protein>
<evidence type="ECO:0000256" key="4">
    <source>
        <dbReference type="ARBA" id="ARBA00022692"/>
    </source>
</evidence>
<evidence type="ECO:0000256" key="5">
    <source>
        <dbReference type="ARBA" id="ARBA00022989"/>
    </source>
</evidence>
<dbReference type="EMBL" id="JACXJA010000010">
    <property type="protein sequence ID" value="MBD2862279.1"/>
    <property type="molecule type" value="Genomic_DNA"/>
</dbReference>
<evidence type="ECO:0000256" key="6">
    <source>
        <dbReference type="ARBA" id="ARBA00023136"/>
    </source>
</evidence>
<dbReference type="Proteomes" id="UP000639396">
    <property type="component" value="Unassembled WGS sequence"/>
</dbReference>
<feature type="transmembrane region" description="Helical" evidence="7">
    <location>
        <begin position="262"/>
        <end position="281"/>
    </location>
</feature>
<evidence type="ECO:0000313" key="10">
    <source>
        <dbReference type="Proteomes" id="UP000639396"/>
    </source>
</evidence>
<dbReference type="PANTHER" id="PTHR43744:SF9">
    <property type="entry name" value="POLYGALACTURONAN_RHAMNOGALACTURONAN TRANSPORT SYSTEM PERMEASE PROTEIN YTCP"/>
    <property type="match status" value="1"/>
</dbReference>
<evidence type="ECO:0000313" key="9">
    <source>
        <dbReference type="EMBL" id="MBD2862279.1"/>
    </source>
</evidence>
<keyword evidence="10" id="KW-1185">Reference proteome</keyword>
<dbReference type="PANTHER" id="PTHR43744">
    <property type="entry name" value="ABC TRANSPORTER PERMEASE PROTEIN MG189-RELATED-RELATED"/>
    <property type="match status" value="1"/>
</dbReference>
<dbReference type="SUPFAM" id="SSF161098">
    <property type="entry name" value="MetI-like"/>
    <property type="match status" value="1"/>
</dbReference>
<feature type="transmembrane region" description="Helical" evidence="7">
    <location>
        <begin position="140"/>
        <end position="160"/>
    </location>
</feature>
<evidence type="ECO:0000256" key="2">
    <source>
        <dbReference type="ARBA" id="ARBA00022448"/>
    </source>
</evidence>
<keyword evidence="3" id="KW-1003">Cell membrane</keyword>
<keyword evidence="6 7" id="KW-0472">Membrane</keyword>
<gene>
    <name evidence="9" type="ORF">IDH45_09820</name>
</gene>
<sequence>MRATRGEHLFYAITYTILSVLALSCLLPLVHIFAVSLSDNDAVMSGKVSFWPVQFTLESYKLLVEGTPIVRSFNNSVIITVIGTILNMIFTVMAGYPLSRKYFYGRRFFSMAIVFTMLFSAGLIPNFLLVKSLGLLDSYWSLWLPGIVSAWNLLVLRSFFENIPEELVEAARIDGCSEWGLLGRIFLPLSLPVLAALSLFYGVGHWNSFFSVLMYINDSAKHNLSVLVQNMIQSQQLLNEINHQMNMGTADDSINKITPQSIRAAGIMTMVIPMVIVYPFLQKFFVKGMLIGSIKG</sequence>
<dbReference type="RefSeq" id="WP_190927017.1">
    <property type="nucleotide sequence ID" value="NZ_JACXJA010000010.1"/>
</dbReference>
<comment type="similarity">
    <text evidence="7">Belongs to the binding-protein-dependent transport system permease family.</text>
</comment>
<keyword evidence="4 7" id="KW-0812">Transmembrane</keyword>
<organism evidence="9 10">
    <name type="scientific">Paenibacillus oceani</name>
    <dbReference type="NCBI Taxonomy" id="2772510"/>
    <lineage>
        <taxon>Bacteria</taxon>
        <taxon>Bacillati</taxon>
        <taxon>Bacillota</taxon>
        <taxon>Bacilli</taxon>
        <taxon>Bacillales</taxon>
        <taxon>Paenibacillaceae</taxon>
        <taxon>Paenibacillus</taxon>
    </lineage>
</organism>
<dbReference type="InterPro" id="IPR000515">
    <property type="entry name" value="MetI-like"/>
</dbReference>
<dbReference type="PROSITE" id="PS51257">
    <property type="entry name" value="PROKAR_LIPOPROTEIN"/>
    <property type="match status" value="1"/>
</dbReference>
<evidence type="ECO:0000259" key="8">
    <source>
        <dbReference type="PROSITE" id="PS50928"/>
    </source>
</evidence>
<evidence type="ECO:0000256" key="1">
    <source>
        <dbReference type="ARBA" id="ARBA00004651"/>
    </source>
</evidence>
<feature type="transmembrane region" description="Helical" evidence="7">
    <location>
        <begin position="77"/>
        <end position="96"/>
    </location>
</feature>
<reference evidence="9" key="1">
    <citation type="submission" date="2020-09" db="EMBL/GenBank/DDBJ databases">
        <title>A novel bacterium of genus Paenibacillus, isolated from South China Sea.</title>
        <authorList>
            <person name="Huang H."/>
            <person name="Mo K."/>
            <person name="Hu Y."/>
        </authorList>
    </citation>
    <scope>NUCLEOTIDE SEQUENCE</scope>
    <source>
        <strain evidence="9">IB182363</strain>
    </source>
</reference>
<dbReference type="Gene3D" id="1.10.3720.10">
    <property type="entry name" value="MetI-like"/>
    <property type="match status" value="1"/>
</dbReference>
<evidence type="ECO:0000256" key="3">
    <source>
        <dbReference type="ARBA" id="ARBA00022475"/>
    </source>
</evidence>
<dbReference type="GO" id="GO:0055085">
    <property type="term" value="P:transmembrane transport"/>
    <property type="evidence" value="ECO:0007669"/>
    <property type="project" value="InterPro"/>
</dbReference>
<name>A0A927H0A7_9BACL</name>